<name>A0ABW7PTI9_9GAMM</name>
<dbReference type="EMBL" id="JBGFSN010000003">
    <property type="protein sequence ID" value="MFH8133115.1"/>
    <property type="molecule type" value="Genomic_DNA"/>
</dbReference>
<gene>
    <name evidence="3" type="primary">cutA</name>
    <name evidence="3" type="ORF">ABU178_02810</name>
</gene>
<evidence type="ECO:0000313" key="4">
    <source>
        <dbReference type="Proteomes" id="UP001611251"/>
    </source>
</evidence>
<dbReference type="RefSeq" id="WP_397211785.1">
    <property type="nucleotide sequence ID" value="NZ_JBGFSN010000003.1"/>
</dbReference>
<dbReference type="SUPFAM" id="SSF54913">
    <property type="entry name" value="GlnB-like"/>
    <property type="match status" value="1"/>
</dbReference>
<sequence>MLLSAHLYDVPELWVLPVQHGDGEYLSWPHASLA</sequence>
<dbReference type="Gene3D" id="3.30.70.120">
    <property type="match status" value="1"/>
</dbReference>
<proteinExistence type="inferred from homology"/>
<dbReference type="InterPro" id="IPR011322">
    <property type="entry name" value="N-reg_PII-like_a/b"/>
</dbReference>
<dbReference type="InterPro" id="IPR015867">
    <property type="entry name" value="N-reg_PII/ATP_PRibTrfase_C"/>
</dbReference>
<organism evidence="3 4">
    <name type="scientific">Pantoea osteomyelitidis</name>
    <dbReference type="NCBI Taxonomy" id="3230026"/>
    <lineage>
        <taxon>Bacteria</taxon>
        <taxon>Pseudomonadati</taxon>
        <taxon>Pseudomonadota</taxon>
        <taxon>Gammaproteobacteria</taxon>
        <taxon>Enterobacterales</taxon>
        <taxon>Erwiniaceae</taxon>
        <taxon>Pantoea</taxon>
    </lineage>
</organism>
<comment type="caution">
    <text evidence="3">The sequence shown here is derived from an EMBL/GenBank/DDBJ whole genome shotgun (WGS) entry which is preliminary data.</text>
</comment>
<dbReference type="Pfam" id="PF03091">
    <property type="entry name" value="CutA1"/>
    <property type="match status" value="1"/>
</dbReference>
<accession>A0ABW7PTI9</accession>
<evidence type="ECO:0000313" key="3">
    <source>
        <dbReference type="EMBL" id="MFH8133115.1"/>
    </source>
</evidence>
<dbReference type="InterPro" id="IPR004323">
    <property type="entry name" value="Ion_tolerance_CutA"/>
</dbReference>
<keyword evidence="2" id="KW-0547">Nucleotide-binding</keyword>
<reference evidence="3 4" key="1">
    <citation type="submission" date="2024-08" db="EMBL/GenBank/DDBJ databases">
        <title>Pantoea ronii - a newly identified human opportunistic pathogen.</title>
        <authorList>
            <person name="Keidar-Friedman D."/>
            <person name="Sorek N."/>
            <person name="Leshin-Carmel D."/>
            <person name="Tsur A."/>
            <person name="Amsalem M."/>
            <person name="Tolkach D."/>
            <person name="Brosh-Nissimov T."/>
        </authorList>
    </citation>
    <scope>NUCLEOTIDE SEQUENCE [LARGE SCALE GENOMIC DNA]</scope>
    <source>
        <strain evidence="3 4">AA23256</strain>
    </source>
</reference>
<keyword evidence="4" id="KW-1185">Reference proteome</keyword>
<evidence type="ECO:0000256" key="1">
    <source>
        <dbReference type="ARBA" id="ARBA00010169"/>
    </source>
</evidence>
<evidence type="ECO:0000256" key="2">
    <source>
        <dbReference type="ARBA" id="ARBA00022840"/>
    </source>
</evidence>
<comment type="similarity">
    <text evidence="1">Belongs to the CutA family.</text>
</comment>
<dbReference type="Proteomes" id="UP001611251">
    <property type="component" value="Unassembled WGS sequence"/>
</dbReference>
<keyword evidence="2" id="KW-0067">ATP-binding</keyword>
<protein>
    <submittedName>
        <fullName evidence="3">Divalent cation tolerance protein CutA</fullName>
    </submittedName>
</protein>